<dbReference type="OrthoDB" id="1822491at2"/>
<dbReference type="InterPro" id="IPR004107">
    <property type="entry name" value="Integrase_SAM-like_N"/>
</dbReference>
<dbReference type="RefSeq" id="WP_121156911.1">
    <property type="nucleotide sequence ID" value="NZ_RBKT01000001.1"/>
</dbReference>
<comment type="similarity">
    <text evidence="1">Belongs to the 'phage' integrase family.</text>
</comment>
<evidence type="ECO:0000256" key="1">
    <source>
        <dbReference type="ARBA" id="ARBA00008857"/>
    </source>
</evidence>
<feature type="compositionally biased region" description="Low complexity" evidence="6">
    <location>
        <begin position="288"/>
        <end position="304"/>
    </location>
</feature>
<evidence type="ECO:0000256" key="3">
    <source>
        <dbReference type="ARBA" id="ARBA00023125"/>
    </source>
</evidence>
<dbReference type="InterPro" id="IPR050090">
    <property type="entry name" value="Tyrosine_recombinase_XerCD"/>
</dbReference>
<evidence type="ECO:0000256" key="5">
    <source>
        <dbReference type="PROSITE-ProRule" id="PRU01248"/>
    </source>
</evidence>
<protein>
    <submittedName>
        <fullName evidence="9">Phage integrase family protein</fullName>
    </submittedName>
</protein>
<comment type="caution">
    <text evidence="9">The sequence shown here is derived from an EMBL/GenBank/DDBJ whole genome shotgun (WGS) entry which is preliminary data.</text>
</comment>
<keyword evidence="10" id="KW-1185">Reference proteome</keyword>
<dbReference type="GO" id="GO:0006310">
    <property type="term" value="P:DNA recombination"/>
    <property type="evidence" value="ECO:0007669"/>
    <property type="project" value="UniProtKB-KW"/>
</dbReference>
<evidence type="ECO:0000256" key="6">
    <source>
        <dbReference type="SAM" id="MobiDB-lite"/>
    </source>
</evidence>
<evidence type="ECO:0000259" key="7">
    <source>
        <dbReference type="PROSITE" id="PS51898"/>
    </source>
</evidence>
<sequence length="447" mass="51200">MGWVEPHQADTGQRTYYARYRDRNGIKQTQGIYTVKRDAEAAARSADVRSAEGRIGDPRRGRQTFDRYVIEQWLPYHVIEASTLQGYTYQINKHLIPYFGAMRLVDITPTHIREWVAKMTADGMKPKTLKNVKNILSAIFTTALNDQIIFFHPCKGVKTPHAPARQLKIITPEQFDVIYDALPDSFMQLLVETSIETGLRWGELTELRVSDLDPRTGVFSIRRAVVEIDAKFHPDAENFLVKEYPKDRDPRRVDVSEAVLARLLHHITQHGLGDNDLIFHWQNPPPATTTRTPPDPDTLGLTEPNEQGRQYRHGTTSAYTAGKCRCQHCRDAFAIYRANRRNTGKDTPRRTRQRHVDADGHIPREWFRNQIWKPALAVANIGIHVRPHDLRHAHASWLVAAGVDLQKVKDRLGHASITTSEKYLHTLPDLDKATINAFASIRNRSRR</sequence>
<dbReference type="Pfam" id="PF14659">
    <property type="entry name" value="Phage_int_SAM_3"/>
    <property type="match status" value="1"/>
</dbReference>
<evidence type="ECO:0000256" key="2">
    <source>
        <dbReference type="ARBA" id="ARBA00022908"/>
    </source>
</evidence>
<dbReference type="AlphaFoldDB" id="A0A495JHN5"/>
<keyword evidence="4" id="KW-0233">DNA recombination</keyword>
<dbReference type="Gene3D" id="1.10.443.10">
    <property type="entry name" value="Intergrase catalytic core"/>
    <property type="match status" value="1"/>
</dbReference>
<evidence type="ECO:0000256" key="4">
    <source>
        <dbReference type="ARBA" id="ARBA00023172"/>
    </source>
</evidence>
<dbReference type="InterPro" id="IPR002104">
    <property type="entry name" value="Integrase_catalytic"/>
</dbReference>
<dbReference type="InterPro" id="IPR044068">
    <property type="entry name" value="CB"/>
</dbReference>
<feature type="region of interest" description="Disordered" evidence="6">
    <location>
        <begin position="284"/>
        <end position="311"/>
    </location>
</feature>
<reference evidence="9 10" key="1">
    <citation type="submission" date="2018-10" db="EMBL/GenBank/DDBJ databases">
        <title>Sequencing the genomes of 1000 actinobacteria strains.</title>
        <authorList>
            <person name="Klenk H.-P."/>
        </authorList>
    </citation>
    <scope>NUCLEOTIDE SEQUENCE [LARGE SCALE GENOMIC DNA]</scope>
    <source>
        <strain evidence="9 10">DSM 45175</strain>
    </source>
</reference>
<dbReference type="InterPro" id="IPR011010">
    <property type="entry name" value="DNA_brk_join_enz"/>
</dbReference>
<dbReference type="PROSITE" id="PS51898">
    <property type="entry name" value="TYR_RECOMBINASE"/>
    <property type="match status" value="1"/>
</dbReference>
<evidence type="ECO:0000259" key="8">
    <source>
        <dbReference type="PROSITE" id="PS51900"/>
    </source>
</evidence>
<gene>
    <name evidence="9" type="ORF">BDK92_2591</name>
</gene>
<dbReference type="EMBL" id="RBKT01000001">
    <property type="protein sequence ID" value="RKR88281.1"/>
    <property type="molecule type" value="Genomic_DNA"/>
</dbReference>
<dbReference type="Pfam" id="PF00589">
    <property type="entry name" value="Phage_integrase"/>
    <property type="match status" value="1"/>
</dbReference>
<feature type="domain" description="Tyr recombinase" evidence="7">
    <location>
        <begin position="165"/>
        <end position="436"/>
    </location>
</feature>
<keyword evidence="3 5" id="KW-0238">DNA-binding</keyword>
<dbReference type="InterPro" id="IPR010998">
    <property type="entry name" value="Integrase_recombinase_N"/>
</dbReference>
<proteinExistence type="inferred from homology"/>
<dbReference type="PROSITE" id="PS51900">
    <property type="entry name" value="CB"/>
    <property type="match status" value="1"/>
</dbReference>
<dbReference type="GO" id="GO:0003677">
    <property type="term" value="F:DNA binding"/>
    <property type="evidence" value="ECO:0007669"/>
    <property type="project" value="UniProtKB-UniRule"/>
</dbReference>
<name>A0A495JHN5_9ACTN</name>
<dbReference type="Proteomes" id="UP000277671">
    <property type="component" value="Unassembled WGS sequence"/>
</dbReference>
<evidence type="ECO:0000313" key="10">
    <source>
        <dbReference type="Proteomes" id="UP000277671"/>
    </source>
</evidence>
<feature type="domain" description="Core-binding (CB)" evidence="8">
    <location>
        <begin position="64"/>
        <end position="144"/>
    </location>
</feature>
<evidence type="ECO:0000313" key="9">
    <source>
        <dbReference type="EMBL" id="RKR88281.1"/>
    </source>
</evidence>
<organism evidence="9 10">
    <name type="scientific">Micromonospora pisi</name>
    <dbReference type="NCBI Taxonomy" id="589240"/>
    <lineage>
        <taxon>Bacteria</taxon>
        <taxon>Bacillati</taxon>
        <taxon>Actinomycetota</taxon>
        <taxon>Actinomycetes</taxon>
        <taxon>Micromonosporales</taxon>
        <taxon>Micromonosporaceae</taxon>
        <taxon>Micromonospora</taxon>
    </lineage>
</organism>
<dbReference type="PANTHER" id="PTHR30349:SF64">
    <property type="entry name" value="PROPHAGE INTEGRASE INTD-RELATED"/>
    <property type="match status" value="1"/>
</dbReference>
<dbReference type="Gene3D" id="1.10.150.130">
    <property type="match status" value="1"/>
</dbReference>
<dbReference type="SUPFAM" id="SSF56349">
    <property type="entry name" value="DNA breaking-rejoining enzymes"/>
    <property type="match status" value="2"/>
</dbReference>
<keyword evidence="2" id="KW-0229">DNA integration</keyword>
<dbReference type="PANTHER" id="PTHR30349">
    <property type="entry name" value="PHAGE INTEGRASE-RELATED"/>
    <property type="match status" value="1"/>
</dbReference>
<accession>A0A495JHN5</accession>
<dbReference type="InterPro" id="IPR013762">
    <property type="entry name" value="Integrase-like_cat_sf"/>
</dbReference>
<dbReference type="GO" id="GO:0015074">
    <property type="term" value="P:DNA integration"/>
    <property type="evidence" value="ECO:0007669"/>
    <property type="project" value="UniProtKB-KW"/>
</dbReference>